<evidence type="ECO:0000256" key="6">
    <source>
        <dbReference type="ARBA" id="ARBA00022692"/>
    </source>
</evidence>
<dbReference type="GO" id="GO:0005886">
    <property type="term" value="C:plasma membrane"/>
    <property type="evidence" value="ECO:0007669"/>
    <property type="project" value="UniProtKB-SubCell"/>
</dbReference>
<evidence type="ECO:0000256" key="5">
    <source>
        <dbReference type="ARBA" id="ARBA00022519"/>
    </source>
</evidence>
<dbReference type="InterPro" id="IPR058781">
    <property type="entry name" value="HH_AprE-like"/>
</dbReference>
<keyword evidence="14" id="KW-1185">Reference proteome</keyword>
<feature type="transmembrane region" description="Helical" evidence="9">
    <location>
        <begin position="33"/>
        <end position="51"/>
    </location>
</feature>
<dbReference type="OrthoDB" id="9775513at2"/>
<keyword evidence="8 9" id="KW-0472">Membrane</keyword>
<proteinExistence type="inferred from homology"/>
<keyword evidence="3 9" id="KW-0813">Transport</keyword>
<evidence type="ECO:0000256" key="4">
    <source>
        <dbReference type="ARBA" id="ARBA00022475"/>
    </source>
</evidence>
<gene>
    <name evidence="13" type="ORF">SAMN02745729_101125</name>
</gene>
<protein>
    <recommendedName>
        <fullName evidence="9">Membrane fusion protein (MFP) family protein</fullName>
    </recommendedName>
</protein>
<evidence type="ECO:0000256" key="8">
    <source>
        <dbReference type="ARBA" id="ARBA00023136"/>
    </source>
</evidence>
<name>A0A1H3XEQ8_9GAMM</name>
<dbReference type="PANTHER" id="PTHR30386">
    <property type="entry name" value="MEMBRANE FUSION SUBUNIT OF EMRAB-TOLC MULTIDRUG EFFLUX PUMP"/>
    <property type="match status" value="1"/>
</dbReference>
<dbReference type="Gene3D" id="2.40.30.170">
    <property type="match status" value="1"/>
</dbReference>
<keyword evidence="10" id="KW-0175">Coiled coil</keyword>
<sequence length="445" mass="50632">MSQHSPQPQGDDIRYTSSISEAMLEQVPRGASLLLWAGAMFIVFAIIWANWAELDELARGEGEIIPSHQLQVVQNLEGGIVSEILVREGQLVDKGEVLLRIEDKRFASSFRENQVRLLELNARGARLEAESNNAEFILPEDFPSEYQNLLQQERLLFASRREELSTNLSVLEQQQEQRGQELVEARARIEQLRRSYNLLLRELRISDPLVKEGVISEVEHLRLRRQVNDLRGEMSSIELSIPRIESTIEEIQQKKQEMELNFRNRARAELNEVFAEQVRLEEALGGMEDRISRTEVRAPIKGTVKQLMINTIDGVVRPGDPLLSIVPWEDQLLVEARIKPSDIANIRLNQPAVVKVSAYDFAIYGGMEAKVAFISPGTIMDEESKQPYYLVRLEMDAPEVGAEQEVLPLMAGMTVSVDIMTGKKSVMHYLLKPINRAKERALTER</sequence>
<accession>A0A1H3XEQ8</accession>
<dbReference type="Gene3D" id="1.10.287.470">
    <property type="entry name" value="Helix hairpin bin"/>
    <property type="match status" value="1"/>
</dbReference>
<dbReference type="PRINTS" id="PR01490">
    <property type="entry name" value="RTXTOXIND"/>
</dbReference>
<dbReference type="Proteomes" id="UP000242469">
    <property type="component" value="Unassembled WGS sequence"/>
</dbReference>
<evidence type="ECO:0000256" key="7">
    <source>
        <dbReference type="ARBA" id="ARBA00022989"/>
    </source>
</evidence>
<dbReference type="Gene3D" id="2.40.50.100">
    <property type="match status" value="1"/>
</dbReference>
<keyword evidence="4 9" id="KW-1003">Cell membrane</keyword>
<dbReference type="EMBL" id="FNRJ01000001">
    <property type="protein sequence ID" value="SDZ97710.1"/>
    <property type="molecule type" value="Genomic_DNA"/>
</dbReference>
<reference evidence="14" key="1">
    <citation type="submission" date="2016-10" db="EMBL/GenBank/DDBJ databases">
        <authorList>
            <person name="Varghese N."/>
            <person name="Submissions S."/>
        </authorList>
    </citation>
    <scope>NUCLEOTIDE SEQUENCE [LARGE SCALE GENOMIC DNA]</scope>
    <source>
        <strain evidence="14">DSM 11526</strain>
    </source>
</reference>
<dbReference type="InterPro" id="IPR006144">
    <property type="entry name" value="Secretion_HlyD_CS"/>
</dbReference>
<evidence type="ECO:0000256" key="10">
    <source>
        <dbReference type="SAM" id="Coils"/>
    </source>
</evidence>
<dbReference type="RefSeq" id="WP_091821455.1">
    <property type="nucleotide sequence ID" value="NZ_FNRJ01000001.1"/>
</dbReference>
<evidence type="ECO:0000313" key="14">
    <source>
        <dbReference type="Proteomes" id="UP000242469"/>
    </source>
</evidence>
<keyword evidence="5 9" id="KW-0997">Cell inner membrane</keyword>
<keyword evidence="7 9" id="KW-1133">Transmembrane helix</keyword>
<feature type="domain" description="AprE-like long alpha-helical hairpin" evidence="11">
    <location>
        <begin position="108"/>
        <end position="289"/>
    </location>
</feature>
<dbReference type="AlphaFoldDB" id="A0A1H3XEQ8"/>
<dbReference type="PROSITE" id="PS00543">
    <property type="entry name" value="HLYD_FAMILY"/>
    <property type="match status" value="1"/>
</dbReference>
<evidence type="ECO:0000256" key="2">
    <source>
        <dbReference type="ARBA" id="ARBA00009477"/>
    </source>
</evidence>
<dbReference type="Pfam" id="PF25994">
    <property type="entry name" value="HH_AprE"/>
    <property type="match status" value="1"/>
</dbReference>
<evidence type="ECO:0000259" key="12">
    <source>
        <dbReference type="Pfam" id="PF26002"/>
    </source>
</evidence>
<feature type="domain" description="AprE-like beta-barrel" evidence="12">
    <location>
        <begin position="332"/>
        <end position="422"/>
    </location>
</feature>
<evidence type="ECO:0000256" key="3">
    <source>
        <dbReference type="ARBA" id="ARBA00022448"/>
    </source>
</evidence>
<comment type="subcellular location">
    <subcellularLocation>
        <location evidence="1 9">Cell inner membrane</location>
        <topology evidence="1 9">Single-pass membrane protein</topology>
    </subcellularLocation>
</comment>
<comment type="similarity">
    <text evidence="2 9">Belongs to the membrane fusion protein (MFP) (TC 8.A.1) family.</text>
</comment>
<dbReference type="GO" id="GO:0009306">
    <property type="term" value="P:protein secretion"/>
    <property type="evidence" value="ECO:0007669"/>
    <property type="project" value="InterPro"/>
</dbReference>
<dbReference type="InterPro" id="IPR058982">
    <property type="entry name" value="Beta-barrel_AprE"/>
</dbReference>
<evidence type="ECO:0000259" key="11">
    <source>
        <dbReference type="Pfam" id="PF25994"/>
    </source>
</evidence>
<dbReference type="STRING" id="1122198.SAMN02745729_101125"/>
<dbReference type="Pfam" id="PF26002">
    <property type="entry name" value="Beta-barrel_AprE"/>
    <property type="match status" value="1"/>
</dbReference>
<evidence type="ECO:0000313" key="13">
    <source>
        <dbReference type="EMBL" id="SDZ97710.1"/>
    </source>
</evidence>
<keyword evidence="6 9" id="KW-0812">Transmembrane</keyword>
<dbReference type="InterPro" id="IPR010129">
    <property type="entry name" value="T1SS_HlyD"/>
</dbReference>
<organism evidence="13 14">
    <name type="scientific">Marinobacterium iners DSM 11526</name>
    <dbReference type="NCBI Taxonomy" id="1122198"/>
    <lineage>
        <taxon>Bacteria</taxon>
        <taxon>Pseudomonadati</taxon>
        <taxon>Pseudomonadota</taxon>
        <taxon>Gammaproteobacteria</taxon>
        <taxon>Oceanospirillales</taxon>
        <taxon>Oceanospirillaceae</taxon>
        <taxon>Marinobacterium</taxon>
    </lineage>
</organism>
<evidence type="ECO:0000256" key="1">
    <source>
        <dbReference type="ARBA" id="ARBA00004377"/>
    </source>
</evidence>
<dbReference type="InterPro" id="IPR050739">
    <property type="entry name" value="MFP"/>
</dbReference>
<dbReference type="NCBIfam" id="TIGR01843">
    <property type="entry name" value="type_I_hlyD"/>
    <property type="match status" value="1"/>
</dbReference>
<feature type="coiled-coil region" evidence="10">
    <location>
        <begin position="241"/>
        <end position="283"/>
    </location>
</feature>
<evidence type="ECO:0000256" key="9">
    <source>
        <dbReference type="RuleBase" id="RU365093"/>
    </source>
</evidence>
<dbReference type="PANTHER" id="PTHR30386:SF26">
    <property type="entry name" value="TRANSPORT PROTEIN COMB"/>
    <property type="match status" value="1"/>
</dbReference>